<evidence type="ECO:0000256" key="5">
    <source>
        <dbReference type="SAM" id="MobiDB-lite"/>
    </source>
</evidence>
<dbReference type="InterPro" id="IPR004752">
    <property type="entry name" value="AmpG_permease/AT-1"/>
</dbReference>
<dbReference type="GeneID" id="28983416"/>
<organism evidence="7 8">
    <name type="scientific">Cutaneotrichosporon oleaginosum</name>
    <dbReference type="NCBI Taxonomy" id="879819"/>
    <lineage>
        <taxon>Eukaryota</taxon>
        <taxon>Fungi</taxon>
        <taxon>Dikarya</taxon>
        <taxon>Basidiomycota</taxon>
        <taxon>Agaricomycotina</taxon>
        <taxon>Tremellomycetes</taxon>
        <taxon>Trichosporonales</taxon>
        <taxon>Trichosporonaceae</taxon>
        <taxon>Cutaneotrichosporon</taxon>
    </lineage>
</organism>
<dbReference type="GO" id="GO:0016020">
    <property type="term" value="C:membrane"/>
    <property type="evidence" value="ECO:0007669"/>
    <property type="project" value="UniProtKB-SubCell"/>
</dbReference>
<keyword evidence="3 6" id="KW-1133">Transmembrane helix</keyword>
<evidence type="ECO:0000256" key="3">
    <source>
        <dbReference type="ARBA" id="ARBA00022989"/>
    </source>
</evidence>
<feature type="transmembrane region" description="Helical" evidence="6">
    <location>
        <begin position="491"/>
        <end position="513"/>
    </location>
</feature>
<reference evidence="7 8" key="1">
    <citation type="submission" date="2015-03" db="EMBL/GenBank/DDBJ databases">
        <title>Genomics and transcriptomics of the oil-accumulating basidiomycete yeast T. oleaginosus allow insights into substrate utilization and the diverse evolutionary trajectories of mating systems in fungi.</title>
        <authorList>
            <consortium name="DOE Joint Genome Institute"/>
            <person name="Kourist R."/>
            <person name="Kracht O."/>
            <person name="Bracharz F."/>
            <person name="Lipzen A."/>
            <person name="Nolan M."/>
            <person name="Ohm R."/>
            <person name="Grigoriev I."/>
            <person name="Sun S."/>
            <person name="Heitman J."/>
            <person name="Bruck T."/>
            <person name="Nowrousian M."/>
        </authorList>
    </citation>
    <scope>NUCLEOTIDE SEQUENCE [LARGE SCALE GENOMIC DNA]</scope>
    <source>
        <strain evidence="7 8">IBC0246</strain>
    </source>
</reference>
<dbReference type="SUPFAM" id="SSF103473">
    <property type="entry name" value="MFS general substrate transporter"/>
    <property type="match status" value="1"/>
</dbReference>
<dbReference type="EMBL" id="KQ087195">
    <property type="protein sequence ID" value="KLT43458.1"/>
    <property type="molecule type" value="Genomic_DNA"/>
</dbReference>
<dbReference type="FunFam" id="1.20.1250.20:FF:000289">
    <property type="entry name" value="Acetyl-coenzyme A transporter 1"/>
    <property type="match status" value="1"/>
</dbReference>
<accession>A0A0J0XQU2</accession>
<feature type="transmembrane region" description="Helical" evidence="6">
    <location>
        <begin position="356"/>
        <end position="375"/>
    </location>
</feature>
<feature type="transmembrane region" description="Helical" evidence="6">
    <location>
        <begin position="525"/>
        <end position="548"/>
    </location>
</feature>
<feature type="transmembrane region" description="Helical" evidence="6">
    <location>
        <begin position="242"/>
        <end position="259"/>
    </location>
</feature>
<dbReference type="GO" id="GO:0035348">
    <property type="term" value="P:acetyl-CoA transmembrane transport"/>
    <property type="evidence" value="ECO:0007669"/>
    <property type="project" value="InterPro"/>
</dbReference>
<dbReference type="AlphaFoldDB" id="A0A0J0XQU2"/>
<dbReference type="GO" id="GO:0008521">
    <property type="term" value="F:acetyl-CoA transmembrane transporter activity"/>
    <property type="evidence" value="ECO:0007669"/>
    <property type="project" value="InterPro"/>
</dbReference>
<evidence type="ECO:0000313" key="8">
    <source>
        <dbReference type="Proteomes" id="UP000053611"/>
    </source>
</evidence>
<dbReference type="InterPro" id="IPR024371">
    <property type="entry name" value="AcetylCoA_trans_1-like"/>
</dbReference>
<feature type="transmembrane region" description="Helical" evidence="6">
    <location>
        <begin position="395"/>
        <end position="420"/>
    </location>
</feature>
<feature type="transmembrane region" description="Helical" evidence="6">
    <location>
        <begin position="175"/>
        <end position="200"/>
    </location>
</feature>
<dbReference type="OrthoDB" id="6415790at2759"/>
<evidence type="ECO:0000256" key="6">
    <source>
        <dbReference type="SAM" id="Phobius"/>
    </source>
</evidence>
<evidence type="ECO:0000256" key="2">
    <source>
        <dbReference type="ARBA" id="ARBA00022692"/>
    </source>
</evidence>
<dbReference type="InterPro" id="IPR036259">
    <property type="entry name" value="MFS_trans_sf"/>
</dbReference>
<evidence type="ECO:0000256" key="4">
    <source>
        <dbReference type="ARBA" id="ARBA00023136"/>
    </source>
</evidence>
<feature type="transmembrane region" description="Helical" evidence="6">
    <location>
        <begin position="313"/>
        <end position="335"/>
    </location>
</feature>
<feature type="compositionally biased region" description="Basic and acidic residues" evidence="5">
    <location>
        <begin position="133"/>
        <end position="147"/>
    </location>
</feature>
<sequence length="662" mass="71573">MQSDCFSPPYSREAAMPRSASTSALGDFEGAISGMPSSISTTSTSSTSCNIDSDASPAGLRRRTAYPSPPLSTSSPNSSPPSPSPGPGSETSRSGNDREHSPQDHREHDSSSSSTSSSSRTGDMLSGGGIRGRNVEDVGDLEEKGLLRSEKGTLQKVEEEKFEPGLKSKRDQQAFTLLVVLYLLQGVPLGLTFGTLPFLLKPRLSYSKLAVFALSTWPYSLKLLWSPIVDAWFVPKWGRRKSWVVPVQALVGVLLYLLGRKVEGWLEAEVIDVHFITLMFGSLIFAAATQDIAVDGWALTLLSPPNLSYASTAQTIGLGIGSALSFTIFLAFNSVDFSNRYFRSTPLDTPLISLGAYMRFWGGVYLVVTAWLVYFKKEDDVNADEPDLDVGKVYRIMWSIVRLKNIQSFLCILLIAKFGFQVNESVTQLKLLEKGLSKEDLAVAALLDFPAQMVVGWLAAKWSRPPVTDEGRHPLSAGNQRTAAATSVLKVWIGAFWARLGMAVVAACVIWLFPESGEVGTGYFALVIATILMTSLTNTVQFVGITAFHTQIADPLIGGTYMTLLNTVSNLGGTWPKPLILRAVDLLTHSVCPKTGKECTSEVGKAACAAAGGNCVITRDGYFVMTALCVVCSGLLLTTHILPTIKRLMALPMSAWRVKIPA</sequence>
<name>A0A0J0XQU2_9TREE</name>
<dbReference type="PANTHER" id="PTHR12778">
    <property type="entry name" value="SOLUTE CARRIER FAMILY 33 ACETYL-COA TRANSPORTER -RELATED"/>
    <property type="match status" value="1"/>
</dbReference>
<dbReference type="Pfam" id="PF13000">
    <property type="entry name" value="Acatn"/>
    <property type="match status" value="2"/>
</dbReference>
<dbReference type="PANTHER" id="PTHR12778:SF9">
    <property type="entry name" value="ACETYL-COENZYME A TRANSPORTER 1"/>
    <property type="match status" value="1"/>
</dbReference>
<keyword evidence="8" id="KW-1185">Reference proteome</keyword>
<evidence type="ECO:0000313" key="7">
    <source>
        <dbReference type="EMBL" id="KLT43458.1"/>
    </source>
</evidence>
<evidence type="ECO:0008006" key="9">
    <source>
        <dbReference type="Google" id="ProtNLM"/>
    </source>
</evidence>
<evidence type="ECO:0000256" key="1">
    <source>
        <dbReference type="ARBA" id="ARBA00004141"/>
    </source>
</evidence>
<gene>
    <name evidence="7" type="ORF">CC85DRAFT_284596</name>
</gene>
<dbReference type="STRING" id="879819.A0A0J0XQU2"/>
<protein>
    <recommendedName>
        <fullName evidence="9">MFS general substrate transporter</fullName>
    </recommendedName>
</protein>
<feature type="compositionally biased region" description="Basic and acidic residues" evidence="5">
    <location>
        <begin position="95"/>
        <end position="110"/>
    </location>
</feature>
<proteinExistence type="predicted"/>
<feature type="region of interest" description="Disordered" evidence="5">
    <location>
        <begin position="1"/>
        <end position="147"/>
    </location>
</feature>
<dbReference type="RefSeq" id="XP_018279949.1">
    <property type="nucleotide sequence ID" value="XM_018422813.1"/>
</dbReference>
<feature type="transmembrane region" description="Helical" evidence="6">
    <location>
        <begin position="271"/>
        <end position="293"/>
    </location>
</feature>
<feature type="transmembrane region" description="Helical" evidence="6">
    <location>
        <begin position="622"/>
        <end position="643"/>
    </location>
</feature>
<feature type="compositionally biased region" description="Low complexity" evidence="5">
    <location>
        <begin position="37"/>
        <end position="48"/>
    </location>
</feature>
<keyword evidence="4 6" id="KW-0472">Membrane</keyword>
<comment type="subcellular location">
    <subcellularLocation>
        <location evidence="1">Membrane</location>
        <topology evidence="1">Multi-pass membrane protein</topology>
    </subcellularLocation>
</comment>
<keyword evidence="2 6" id="KW-0812">Transmembrane</keyword>
<dbReference type="Proteomes" id="UP000053611">
    <property type="component" value="Unassembled WGS sequence"/>
</dbReference>